<protein>
    <submittedName>
        <fullName evidence="3">PQQ-dependent sugar dehydrogenase</fullName>
        <ecNumber evidence="3">1.1.5.-</ecNumber>
    </submittedName>
</protein>
<evidence type="ECO:0000259" key="2">
    <source>
        <dbReference type="Pfam" id="PF07995"/>
    </source>
</evidence>
<dbReference type="EMBL" id="JBBYHU010000006">
    <property type="protein sequence ID" value="MEL1240322.1"/>
    <property type="molecule type" value="Genomic_DNA"/>
</dbReference>
<feature type="chain" id="PRO_5045177202" evidence="1">
    <location>
        <begin position="19"/>
        <end position="371"/>
    </location>
</feature>
<gene>
    <name evidence="3" type="ORF">AAEO59_04610</name>
</gene>
<dbReference type="SUPFAM" id="SSF50952">
    <property type="entry name" value="Soluble quinoprotein glucose dehydrogenase"/>
    <property type="match status" value="1"/>
</dbReference>
<dbReference type="GO" id="GO:0016491">
    <property type="term" value="F:oxidoreductase activity"/>
    <property type="evidence" value="ECO:0007669"/>
    <property type="project" value="UniProtKB-KW"/>
</dbReference>
<accession>A0ABU9HKU6</accession>
<dbReference type="Pfam" id="PF07995">
    <property type="entry name" value="GSDH"/>
    <property type="match status" value="1"/>
</dbReference>
<organism evidence="3 4">
    <name type="scientific">Flavobacterium flavipallidum</name>
    <dbReference type="NCBI Taxonomy" id="3139140"/>
    <lineage>
        <taxon>Bacteria</taxon>
        <taxon>Pseudomonadati</taxon>
        <taxon>Bacteroidota</taxon>
        <taxon>Flavobacteriia</taxon>
        <taxon>Flavobacteriales</taxon>
        <taxon>Flavobacteriaceae</taxon>
        <taxon>Flavobacterium</taxon>
    </lineage>
</organism>
<sequence length="371" mass="41691">MVKISPILFLFFILNCNAQVKQNDIPIEDEVISYTFEQVASGIVIPWGMVLLPDNTLLVTEKSGSLFHVKNGVNTEVKNVPKVYKRGQGGLLDIALHPNFEINGWIYMTFSSEDVEGEGGNTKLIRAKLVDDSLVQMEELYKATPNTTGPNHFGSRIAFDNQGYVYFSIGERDKKFENPQDVTRDGGKIYRLQEDGRIPEDNPFVGKPGAKEAIFSFGHRNPQGMTKNPITGEIWTHEHGPQGGDEINIVKKGANYGWPVITYGINYDGKIISDITEKEGMEQPLYYWVPSIAPGGMVFVSGDRYPDWKGCLLVGAMKFKYLELLKMKDNKVISRQKIATDIGRVRNVIQGHDGYIYFAVEQKGIFRIIPN</sequence>
<reference evidence="3 4" key="1">
    <citation type="submission" date="2024-04" db="EMBL/GenBank/DDBJ databases">
        <title>Flavobacterium sp. DGU99 16S ribosomal RNA gene Genome sequencing and assembly.</title>
        <authorList>
            <person name="Park S."/>
        </authorList>
    </citation>
    <scope>NUCLEOTIDE SEQUENCE [LARGE SCALE GENOMIC DNA]</scope>
    <source>
        <strain evidence="3 4">DGU99</strain>
    </source>
</reference>
<proteinExistence type="predicted"/>
<dbReference type="RefSeq" id="WP_341699567.1">
    <property type="nucleotide sequence ID" value="NZ_JBBYHU010000006.1"/>
</dbReference>
<feature type="domain" description="Glucose/Sorbosone dehydrogenase" evidence="2">
    <location>
        <begin position="45"/>
        <end position="363"/>
    </location>
</feature>
<keyword evidence="1" id="KW-0732">Signal</keyword>
<evidence type="ECO:0000313" key="3">
    <source>
        <dbReference type="EMBL" id="MEL1240322.1"/>
    </source>
</evidence>
<evidence type="ECO:0000313" key="4">
    <source>
        <dbReference type="Proteomes" id="UP001398556"/>
    </source>
</evidence>
<comment type="caution">
    <text evidence="3">The sequence shown here is derived from an EMBL/GenBank/DDBJ whole genome shotgun (WGS) entry which is preliminary data.</text>
</comment>
<dbReference type="PANTHER" id="PTHR19328">
    <property type="entry name" value="HEDGEHOG-INTERACTING PROTEIN"/>
    <property type="match status" value="1"/>
</dbReference>
<dbReference type="InterPro" id="IPR011042">
    <property type="entry name" value="6-blade_b-propeller_TolB-like"/>
</dbReference>
<dbReference type="InterPro" id="IPR011041">
    <property type="entry name" value="Quinoprot_gluc/sorb_DH_b-prop"/>
</dbReference>
<keyword evidence="3" id="KW-0560">Oxidoreductase</keyword>
<dbReference type="Proteomes" id="UP001398556">
    <property type="component" value="Unassembled WGS sequence"/>
</dbReference>
<evidence type="ECO:0000256" key="1">
    <source>
        <dbReference type="SAM" id="SignalP"/>
    </source>
</evidence>
<dbReference type="Gene3D" id="2.120.10.30">
    <property type="entry name" value="TolB, C-terminal domain"/>
    <property type="match status" value="1"/>
</dbReference>
<dbReference type="EC" id="1.1.5.-" evidence="3"/>
<dbReference type="PANTHER" id="PTHR19328:SF75">
    <property type="entry name" value="ALDOSE SUGAR DEHYDROGENASE YLII"/>
    <property type="match status" value="1"/>
</dbReference>
<feature type="signal peptide" evidence="1">
    <location>
        <begin position="1"/>
        <end position="18"/>
    </location>
</feature>
<dbReference type="InterPro" id="IPR012938">
    <property type="entry name" value="Glc/Sorbosone_DH"/>
</dbReference>
<name>A0ABU9HKU6_9FLAO</name>
<keyword evidence="4" id="KW-1185">Reference proteome</keyword>